<dbReference type="EMBL" id="CAVLGL010000126">
    <property type="protein sequence ID" value="CAK1600606.1"/>
    <property type="molecule type" value="Genomic_DNA"/>
</dbReference>
<dbReference type="AlphaFoldDB" id="A0AAV1LZ29"/>
<organism evidence="1 2">
    <name type="scientific">Parnassius mnemosyne</name>
    <name type="common">clouded apollo</name>
    <dbReference type="NCBI Taxonomy" id="213953"/>
    <lineage>
        <taxon>Eukaryota</taxon>
        <taxon>Metazoa</taxon>
        <taxon>Ecdysozoa</taxon>
        <taxon>Arthropoda</taxon>
        <taxon>Hexapoda</taxon>
        <taxon>Insecta</taxon>
        <taxon>Pterygota</taxon>
        <taxon>Neoptera</taxon>
        <taxon>Endopterygota</taxon>
        <taxon>Lepidoptera</taxon>
        <taxon>Glossata</taxon>
        <taxon>Ditrysia</taxon>
        <taxon>Papilionoidea</taxon>
        <taxon>Papilionidae</taxon>
        <taxon>Parnassiinae</taxon>
        <taxon>Parnassini</taxon>
        <taxon>Parnassius</taxon>
        <taxon>Driopa</taxon>
    </lineage>
</organism>
<protein>
    <submittedName>
        <fullName evidence="1">Uncharacterized protein</fullName>
    </submittedName>
</protein>
<evidence type="ECO:0000313" key="1">
    <source>
        <dbReference type="EMBL" id="CAK1600606.1"/>
    </source>
</evidence>
<comment type="caution">
    <text evidence="1">The sequence shown here is derived from an EMBL/GenBank/DDBJ whole genome shotgun (WGS) entry which is preliminary data.</text>
</comment>
<reference evidence="1 2" key="1">
    <citation type="submission" date="2023-11" db="EMBL/GenBank/DDBJ databases">
        <authorList>
            <person name="Hedman E."/>
            <person name="Englund M."/>
            <person name="Stromberg M."/>
            <person name="Nyberg Akerstrom W."/>
            <person name="Nylinder S."/>
            <person name="Jareborg N."/>
            <person name="Kallberg Y."/>
            <person name="Kronander E."/>
        </authorList>
    </citation>
    <scope>NUCLEOTIDE SEQUENCE [LARGE SCALE GENOMIC DNA]</scope>
</reference>
<sequence>MAALAVAVPSTSSGINESSSALKETRMKCTGCNIEDQTSKKQCRKLLENLCNLNKLPVSSEYDDVQVKIKCTKDEIPETKTKILKQKVARQTKKIQDRSSLMATIKKYTGQSEIENIYSRMLC</sequence>
<proteinExistence type="predicted"/>
<accession>A0AAV1LZ29</accession>
<dbReference type="Proteomes" id="UP001314205">
    <property type="component" value="Unassembled WGS sequence"/>
</dbReference>
<keyword evidence="2" id="KW-1185">Reference proteome</keyword>
<gene>
    <name evidence="1" type="ORF">PARMNEM_LOCUS19342</name>
</gene>
<evidence type="ECO:0000313" key="2">
    <source>
        <dbReference type="Proteomes" id="UP001314205"/>
    </source>
</evidence>
<name>A0AAV1LZ29_9NEOP</name>